<keyword evidence="11" id="KW-0325">Glycoprotein</keyword>
<comment type="similarity">
    <text evidence="13">Belongs to the G-protein coupled receptor 1 family.</text>
</comment>
<dbReference type="PRINTS" id="PR00237">
    <property type="entry name" value="GPCRRHODOPSN"/>
</dbReference>
<dbReference type="PANTHER" id="PTHR24242:SF415">
    <property type="entry name" value="OLFACTORY RECEPTOR"/>
    <property type="match status" value="1"/>
</dbReference>
<feature type="transmembrane region" description="Helical" evidence="14">
    <location>
        <begin position="58"/>
        <end position="79"/>
    </location>
</feature>
<dbReference type="Proteomes" id="UP000515156">
    <property type="component" value="Chromosome 14"/>
</dbReference>
<protein>
    <recommendedName>
        <fullName evidence="14">Olfactory receptor</fullName>
    </recommendedName>
</protein>
<dbReference type="InterPro" id="IPR017452">
    <property type="entry name" value="GPCR_Rhodpsn_7TM"/>
</dbReference>
<feature type="transmembrane region" description="Helical" evidence="14">
    <location>
        <begin position="236"/>
        <end position="258"/>
    </location>
</feature>
<feature type="transmembrane region" description="Helical" evidence="14">
    <location>
        <begin position="23"/>
        <end position="46"/>
    </location>
</feature>
<dbReference type="GO" id="GO:0004930">
    <property type="term" value="F:G protein-coupled receptor activity"/>
    <property type="evidence" value="ECO:0007669"/>
    <property type="project" value="UniProtKB-KW"/>
</dbReference>
<name>A0A6P7WN36_9AMPH</name>
<evidence type="ECO:0000256" key="14">
    <source>
        <dbReference type="RuleBase" id="RU363047"/>
    </source>
</evidence>
<feature type="transmembrane region" description="Helical" evidence="14">
    <location>
        <begin position="99"/>
        <end position="118"/>
    </location>
</feature>
<dbReference type="Pfam" id="PF13853">
    <property type="entry name" value="7tm_4"/>
    <property type="match status" value="1"/>
</dbReference>
<evidence type="ECO:0000313" key="17">
    <source>
        <dbReference type="RefSeq" id="XP_030042461.1"/>
    </source>
</evidence>
<dbReference type="PROSITE" id="PS50262">
    <property type="entry name" value="G_PROTEIN_RECEP_F1_2"/>
    <property type="match status" value="1"/>
</dbReference>
<accession>A0A6P7WN36</accession>
<evidence type="ECO:0000256" key="9">
    <source>
        <dbReference type="ARBA" id="ARBA00023157"/>
    </source>
</evidence>
<gene>
    <name evidence="17" type="primary">LOC115457177</name>
</gene>
<keyword evidence="8 14" id="KW-0472">Membrane</keyword>
<sequence length="320" mass="35907">MENHTIVTEFIFLGFSNLGKMQFILFGVILMTYTCILIGNALIVAVTVNDSRLHSPMYFFLSNLAICGICYTTVTIPKMLADLLTEKKRITLPGCFTQLYFFFALGGTECFFLAFMAVDRYAAICNPLHYTNIMSNRVCSELAIVAWTVPFLLPIYPVILIAELPYCGPNVINHFLCDAAPLFTLACTSTYTNELLGYTLCSLTILSSFTITVASYFHIIVTVVKISSSKGRMKTFSTCVSHLTVVTIYYGTIMFMYVRPSANYSLELGKSVTVFYALLTPLLNPIIYSLRNREVKEAVKKVLDKTFTLKHLSILSESYI</sequence>
<dbReference type="InterPro" id="IPR000276">
    <property type="entry name" value="GPCR_Rhodpsn"/>
</dbReference>
<evidence type="ECO:0000256" key="8">
    <source>
        <dbReference type="ARBA" id="ARBA00023136"/>
    </source>
</evidence>
<evidence type="ECO:0000256" key="3">
    <source>
        <dbReference type="ARBA" id="ARBA00022606"/>
    </source>
</evidence>
<dbReference type="GeneID" id="115457177"/>
<dbReference type="SUPFAM" id="SSF81321">
    <property type="entry name" value="Family A G protein-coupled receptor-like"/>
    <property type="match status" value="1"/>
</dbReference>
<dbReference type="RefSeq" id="XP_030042461.1">
    <property type="nucleotide sequence ID" value="XM_030186601.1"/>
</dbReference>
<evidence type="ECO:0000256" key="12">
    <source>
        <dbReference type="ARBA" id="ARBA00023224"/>
    </source>
</evidence>
<dbReference type="PROSITE" id="PS00237">
    <property type="entry name" value="G_PROTEIN_RECEP_F1_1"/>
    <property type="match status" value="1"/>
</dbReference>
<evidence type="ECO:0000259" key="15">
    <source>
        <dbReference type="PROSITE" id="PS50262"/>
    </source>
</evidence>
<dbReference type="InterPro" id="IPR050939">
    <property type="entry name" value="Olfactory_GPCR1"/>
</dbReference>
<keyword evidence="7 13" id="KW-0297">G-protein coupled receptor</keyword>
<dbReference type="GO" id="GO:0005886">
    <property type="term" value="C:plasma membrane"/>
    <property type="evidence" value="ECO:0007669"/>
    <property type="project" value="UniProtKB-SubCell"/>
</dbReference>
<keyword evidence="2 14" id="KW-1003">Cell membrane</keyword>
<evidence type="ECO:0000256" key="4">
    <source>
        <dbReference type="ARBA" id="ARBA00022692"/>
    </source>
</evidence>
<comment type="subcellular location">
    <subcellularLocation>
        <location evidence="1 14">Cell membrane</location>
        <topology evidence="1 14">Multi-pass membrane protein</topology>
    </subcellularLocation>
</comment>
<dbReference type="Gene3D" id="1.20.1070.10">
    <property type="entry name" value="Rhodopsin 7-helix transmembrane proteins"/>
    <property type="match status" value="1"/>
</dbReference>
<organism evidence="16 17">
    <name type="scientific">Microcaecilia unicolor</name>
    <dbReference type="NCBI Taxonomy" id="1415580"/>
    <lineage>
        <taxon>Eukaryota</taxon>
        <taxon>Metazoa</taxon>
        <taxon>Chordata</taxon>
        <taxon>Craniata</taxon>
        <taxon>Vertebrata</taxon>
        <taxon>Euteleostomi</taxon>
        <taxon>Amphibia</taxon>
        <taxon>Gymnophiona</taxon>
        <taxon>Siphonopidae</taxon>
        <taxon>Microcaecilia</taxon>
    </lineage>
</organism>
<dbReference type="InParanoid" id="A0A6P7WN36"/>
<dbReference type="FunFam" id="1.20.1070.10:FF:000001">
    <property type="entry name" value="Olfactory receptor"/>
    <property type="match status" value="1"/>
</dbReference>
<proteinExistence type="inferred from homology"/>
<dbReference type="PRINTS" id="PR00245">
    <property type="entry name" value="OLFACTORYR"/>
</dbReference>
<evidence type="ECO:0000256" key="5">
    <source>
        <dbReference type="ARBA" id="ARBA00022725"/>
    </source>
</evidence>
<keyword evidence="3 14" id="KW-0716">Sensory transduction</keyword>
<dbReference type="KEGG" id="muo:115457177"/>
<keyword evidence="6 14" id="KW-1133">Transmembrane helix</keyword>
<keyword evidence="10 13" id="KW-0675">Receptor</keyword>
<dbReference type="PANTHER" id="PTHR24242">
    <property type="entry name" value="G-PROTEIN COUPLED RECEPTOR"/>
    <property type="match status" value="1"/>
</dbReference>
<dbReference type="InterPro" id="IPR000725">
    <property type="entry name" value="Olfact_rcpt"/>
</dbReference>
<evidence type="ECO:0000256" key="7">
    <source>
        <dbReference type="ARBA" id="ARBA00023040"/>
    </source>
</evidence>
<evidence type="ECO:0000256" key="6">
    <source>
        <dbReference type="ARBA" id="ARBA00022989"/>
    </source>
</evidence>
<reference evidence="17" key="1">
    <citation type="submission" date="2025-08" db="UniProtKB">
        <authorList>
            <consortium name="RefSeq"/>
        </authorList>
    </citation>
    <scope>IDENTIFICATION</scope>
</reference>
<feature type="domain" description="G-protein coupled receptors family 1 profile" evidence="15">
    <location>
        <begin position="39"/>
        <end position="288"/>
    </location>
</feature>
<evidence type="ECO:0000256" key="10">
    <source>
        <dbReference type="ARBA" id="ARBA00023170"/>
    </source>
</evidence>
<keyword evidence="4 13" id="KW-0812">Transmembrane</keyword>
<feature type="transmembrane region" description="Helical" evidence="14">
    <location>
        <begin position="273"/>
        <end position="290"/>
    </location>
</feature>
<keyword evidence="12 13" id="KW-0807">Transducer</keyword>
<evidence type="ECO:0000256" key="13">
    <source>
        <dbReference type="RuleBase" id="RU000688"/>
    </source>
</evidence>
<evidence type="ECO:0000313" key="16">
    <source>
        <dbReference type="Proteomes" id="UP000515156"/>
    </source>
</evidence>
<evidence type="ECO:0000256" key="11">
    <source>
        <dbReference type="ARBA" id="ARBA00023180"/>
    </source>
</evidence>
<feature type="transmembrane region" description="Helical" evidence="14">
    <location>
        <begin position="138"/>
        <end position="159"/>
    </location>
</feature>
<feature type="transmembrane region" description="Helical" evidence="14">
    <location>
        <begin position="195"/>
        <end position="224"/>
    </location>
</feature>
<keyword evidence="5 14" id="KW-0552">Olfaction</keyword>
<dbReference type="GO" id="GO:0004984">
    <property type="term" value="F:olfactory receptor activity"/>
    <property type="evidence" value="ECO:0007669"/>
    <property type="project" value="InterPro"/>
</dbReference>
<dbReference type="AlphaFoldDB" id="A0A6P7WN36"/>
<evidence type="ECO:0000256" key="2">
    <source>
        <dbReference type="ARBA" id="ARBA00022475"/>
    </source>
</evidence>
<keyword evidence="16" id="KW-1185">Reference proteome</keyword>
<dbReference type="CDD" id="cd13954">
    <property type="entry name" value="7tmA_OR"/>
    <property type="match status" value="1"/>
</dbReference>
<evidence type="ECO:0000256" key="1">
    <source>
        <dbReference type="ARBA" id="ARBA00004651"/>
    </source>
</evidence>
<keyword evidence="9" id="KW-1015">Disulfide bond</keyword>